<evidence type="ECO:0000313" key="2">
    <source>
        <dbReference type="Proteomes" id="UP000603904"/>
    </source>
</evidence>
<name>A0ABQ4FVQ4_9ACTN</name>
<organism evidence="1 2">
    <name type="scientific">Microbispora corallina</name>
    <dbReference type="NCBI Taxonomy" id="83302"/>
    <lineage>
        <taxon>Bacteria</taxon>
        <taxon>Bacillati</taxon>
        <taxon>Actinomycetota</taxon>
        <taxon>Actinomycetes</taxon>
        <taxon>Streptosporangiales</taxon>
        <taxon>Streptosporangiaceae</taxon>
        <taxon>Microbispora</taxon>
    </lineage>
</organism>
<dbReference type="Proteomes" id="UP000603904">
    <property type="component" value="Unassembled WGS sequence"/>
</dbReference>
<protein>
    <submittedName>
        <fullName evidence="1">Uncharacterized protein</fullName>
    </submittedName>
</protein>
<proteinExistence type="predicted"/>
<reference evidence="1 2" key="1">
    <citation type="submission" date="2021-01" db="EMBL/GenBank/DDBJ databases">
        <title>Whole genome shotgun sequence of Microbispora corallina NBRC 16416.</title>
        <authorList>
            <person name="Komaki H."/>
            <person name="Tamura T."/>
        </authorList>
    </citation>
    <scope>NUCLEOTIDE SEQUENCE [LARGE SCALE GENOMIC DNA]</scope>
    <source>
        <strain evidence="1 2">NBRC 16416</strain>
    </source>
</reference>
<comment type="caution">
    <text evidence="1">The sequence shown here is derived from an EMBL/GenBank/DDBJ whole genome shotgun (WGS) entry which is preliminary data.</text>
</comment>
<dbReference type="EMBL" id="BOOC01000005">
    <property type="protein sequence ID" value="GIH38892.1"/>
    <property type="molecule type" value="Genomic_DNA"/>
</dbReference>
<sequence length="86" mass="8964">MLAMPLPVRGVFDALPNTGPPHPPFAVNVHLDAGFVDGSNPSVSCQIPADAGPAGTRTAATAMTAAINARDNAERMCELPRLDRNQ</sequence>
<evidence type="ECO:0000313" key="1">
    <source>
        <dbReference type="EMBL" id="GIH38892.1"/>
    </source>
</evidence>
<accession>A0ABQ4FVQ4</accession>
<gene>
    <name evidence="1" type="ORF">Mco01_18920</name>
</gene>
<keyword evidence="2" id="KW-1185">Reference proteome</keyword>